<dbReference type="PRINTS" id="PR00109">
    <property type="entry name" value="TYRKINASE"/>
</dbReference>
<dbReference type="InterPro" id="IPR017441">
    <property type="entry name" value="Protein_kinase_ATP_BS"/>
</dbReference>
<dbReference type="InterPro" id="IPR050122">
    <property type="entry name" value="RTK"/>
</dbReference>
<sequence>MKRNLEAVAILLTISSFSYFLKSDVVDNIQFDRNFTGVVFIHGVSFLKADYNAYSALEIEAMLDVISNRFAHVIVFPAFRKTLNGSSLMQSSIDAPVAAAKLNKKSKFSQTGFLPFDIKIAISLNAASDWRTVRDKVDLALKLVSETNSIYSGTVSTLLLDTSDIKKEQTKNTSIQIISHIRNHTLGHELKVGLWINNVHCGSSGMVYAYSYTLEVLKHVDLVVFWHAPTTSQIAEGLKADVASQIVIDAFSTCRKRLRLSFPDNLTIIWSTESSTFKADGYYLNFFVTYWKLMADWAAKHEQFLFFTEAFDQSGKENFYTNRGWWRLKRKDTLYITTSSFVEKIKDQIKPQDKIELKPEDSLSVTTILLIVLGVCLVFFVLFGGGLYILYRYVKNLLTQRLSREDYKEFMEGSSIAGRNEEVGGNCLEILRLPYDSQQYELSKNSFTIDYTALLGTGTFGFVYKGKIHEQNKDFAFKLTKPSCSTTTLKGLLSEIKLLSYLGNHENIVSLIGSYTVELKKGIVYVVTELCERGSLEKFMRSQQQNYYNQMKELSGSNNDDDKIVNKTFQCNGDMLRWSIEIASGLEYIASKNVVHADIATRNILLTSNLTAKISDFGLSRRMYDYTNYVKKQQEPLPWRWMSIEALKNLEFSEKSDVWAFGVTMWEIFSLGDKPYPGLSWNLDFVGELQRGLRLQRPTYSTEEIYQVMRECWHPNPVNRWSFSVVKSILMNLDSCE</sequence>
<dbReference type="InterPro" id="IPR001245">
    <property type="entry name" value="Ser-Thr/Tyr_kinase_cat_dom"/>
</dbReference>
<feature type="signal peptide" evidence="5">
    <location>
        <begin position="1"/>
        <end position="23"/>
    </location>
</feature>
<keyword evidence="5" id="KW-0732">Signal</keyword>
<feature type="chain" id="PRO_5045941944" description="Protein kinase domain-containing protein" evidence="5">
    <location>
        <begin position="24"/>
        <end position="737"/>
    </location>
</feature>
<dbReference type="SUPFAM" id="SSF56112">
    <property type="entry name" value="Protein kinase-like (PK-like)"/>
    <property type="match status" value="1"/>
</dbReference>
<dbReference type="EMBL" id="CAXLJM020000075">
    <property type="protein sequence ID" value="CAL8128745.1"/>
    <property type="molecule type" value="Genomic_DNA"/>
</dbReference>
<name>A0ABP1RIB2_9HEXA</name>
<keyword evidence="8" id="KW-1185">Reference proteome</keyword>
<dbReference type="Proteomes" id="UP001642540">
    <property type="component" value="Unassembled WGS sequence"/>
</dbReference>
<gene>
    <name evidence="7" type="ORF">ODALV1_LOCUS22512</name>
</gene>
<evidence type="ECO:0000313" key="8">
    <source>
        <dbReference type="Proteomes" id="UP001642540"/>
    </source>
</evidence>
<evidence type="ECO:0000313" key="7">
    <source>
        <dbReference type="EMBL" id="CAL8128745.1"/>
    </source>
</evidence>
<reference evidence="7 8" key="1">
    <citation type="submission" date="2024-08" db="EMBL/GenBank/DDBJ databases">
        <authorList>
            <person name="Cucini C."/>
            <person name="Frati F."/>
        </authorList>
    </citation>
    <scope>NUCLEOTIDE SEQUENCE [LARGE SCALE GENOMIC DNA]</scope>
</reference>
<keyword evidence="3" id="KW-0547">Nucleotide-binding</keyword>
<feature type="domain" description="Protein kinase" evidence="6">
    <location>
        <begin position="449"/>
        <end position="731"/>
    </location>
</feature>
<dbReference type="Gene3D" id="3.30.200.20">
    <property type="entry name" value="Phosphorylase Kinase, domain 1"/>
    <property type="match status" value="1"/>
</dbReference>
<evidence type="ECO:0000256" key="5">
    <source>
        <dbReference type="SAM" id="SignalP"/>
    </source>
</evidence>
<comment type="catalytic activity">
    <reaction evidence="2">
        <text>L-tyrosyl-[protein] + ATP = O-phospho-L-tyrosyl-[protein] + ADP + H(+)</text>
        <dbReference type="Rhea" id="RHEA:10596"/>
        <dbReference type="Rhea" id="RHEA-COMP:10136"/>
        <dbReference type="Rhea" id="RHEA-COMP:20101"/>
        <dbReference type="ChEBI" id="CHEBI:15378"/>
        <dbReference type="ChEBI" id="CHEBI:30616"/>
        <dbReference type="ChEBI" id="CHEBI:46858"/>
        <dbReference type="ChEBI" id="CHEBI:61978"/>
        <dbReference type="ChEBI" id="CHEBI:456216"/>
        <dbReference type="EC" id="2.7.10.1"/>
    </reaction>
</comment>
<evidence type="ECO:0000259" key="6">
    <source>
        <dbReference type="PROSITE" id="PS50011"/>
    </source>
</evidence>
<comment type="subcellular location">
    <subcellularLocation>
        <location evidence="1">Membrane</location>
        <topology evidence="1">Single-pass membrane protein</topology>
    </subcellularLocation>
</comment>
<dbReference type="PROSITE" id="PS50011">
    <property type="entry name" value="PROTEIN_KINASE_DOM"/>
    <property type="match status" value="1"/>
</dbReference>
<evidence type="ECO:0000256" key="2">
    <source>
        <dbReference type="ARBA" id="ARBA00051243"/>
    </source>
</evidence>
<dbReference type="PANTHER" id="PTHR24416">
    <property type="entry name" value="TYROSINE-PROTEIN KINASE RECEPTOR"/>
    <property type="match status" value="1"/>
</dbReference>
<evidence type="ECO:0000256" key="1">
    <source>
        <dbReference type="ARBA" id="ARBA00004167"/>
    </source>
</evidence>
<dbReference type="Gene3D" id="1.10.510.10">
    <property type="entry name" value="Transferase(Phosphotransferase) domain 1"/>
    <property type="match status" value="1"/>
</dbReference>
<accession>A0ABP1RIB2</accession>
<dbReference type="CDD" id="cd00192">
    <property type="entry name" value="PTKc"/>
    <property type="match status" value="1"/>
</dbReference>
<proteinExistence type="predicted"/>
<dbReference type="PANTHER" id="PTHR24416:SF600">
    <property type="entry name" value="PDGF- AND VEGF-RECEPTOR RELATED, ISOFORM J"/>
    <property type="match status" value="1"/>
</dbReference>
<dbReference type="PROSITE" id="PS00109">
    <property type="entry name" value="PROTEIN_KINASE_TYR"/>
    <property type="match status" value="1"/>
</dbReference>
<dbReference type="PROSITE" id="PS00107">
    <property type="entry name" value="PROTEIN_KINASE_ATP"/>
    <property type="match status" value="1"/>
</dbReference>
<organism evidence="7 8">
    <name type="scientific">Orchesella dallaii</name>
    <dbReference type="NCBI Taxonomy" id="48710"/>
    <lineage>
        <taxon>Eukaryota</taxon>
        <taxon>Metazoa</taxon>
        <taxon>Ecdysozoa</taxon>
        <taxon>Arthropoda</taxon>
        <taxon>Hexapoda</taxon>
        <taxon>Collembola</taxon>
        <taxon>Entomobryomorpha</taxon>
        <taxon>Entomobryoidea</taxon>
        <taxon>Orchesellidae</taxon>
        <taxon>Orchesellinae</taxon>
        <taxon>Orchesella</taxon>
    </lineage>
</organism>
<dbReference type="InterPro" id="IPR008266">
    <property type="entry name" value="Tyr_kinase_AS"/>
</dbReference>
<protein>
    <recommendedName>
        <fullName evidence="6">Protein kinase domain-containing protein</fullName>
    </recommendedName>
</protein>
<keyword evidence="4" id="KW-0472">Membrane</keyword>
<dbReference type="InterPro" id="IPR000719">
    <property type="entry name" value="Prot_kinase_dom"/>
</dbReference>
<feature type="binding site" evidence="3">
    <location>
        <position position="478"/>
    </location>
    <ligand>
        <name>ATP</name>
        <dbReference type="ChEBI" id="CHEBI:30616"/>
    </ligand>
</feature>
<comment type="caution">
    <text evidence="7">The sequence shown here is derived from an EMBL/GenBank/DDBJ whole genome shotgun (WGS) entry which is preliminary data.</text>
</comment>
<keyword evidence="3" id="KW-0067">ATP-binding</keyword>
<evidence type="ECO:0000256" key="4">
    <source>
        <dbReference type="SAM" id="Phobius"/>
    </source>
</evidence>
<keyword evidence="4" id="KW-0812">Transmembrane</keyword>
<keyword evidence="4" id="KW-1133">Transmembrane helix</keyword>
<dbReference type="InterPro" id="IPR011009">
    <property type="entry name" value="Kinase-like_dom_sf"/>
</dbReference>
<dbReference type="Pfam" id="PF07714">
    <property type="entry name" value="PK_Tyr_Ser-Thr"/>
    <property type="match status" value="1"/>
</dbReference>
<feature type="transmembrane region" description="Helical" evidence="4">
    <location>
        <begin position="368"/>
        <end position="391"/>
    </location>
</feature>
<evidence type="ECO:0000256" key="3">
    <source>
        <dbReference type="PROSITE-ProRule" id="PRU10141"/>
    </source>
</evidence>